<dbReference type="AlphaFoldDB" id="A0A7X7LUM8"/>
<dbReference type="InterPro" id="IPR002123">
    <property type="entry name" value="Plipid/glycerol_acylTrfase"/>
</dbReference>
<dbReference type="SMART" id="SM00563">
    <property type="entry name" value="PlsC"/>
    <property type="match status" value="1"/>
</dbReference>
<keyword evidence="3" id="KW-0597">Phosphoprotein</keyword>
<dbReference type="Pfam" id="PF00550">
    <property type="entry name" value="PP-binding"/>
    <property type="match status" value="1"/>
</dbReference>
<dbReference type="InterPro" id="IPR020845">
    <property type="entry name" value="AMP-binding_CS"/>
</dbReference>
<feature type="region of interest" description="Disordered" evidence="5">
    <location>
        <begin position="914"/>
        <end position="941"/>
    </location>
</feature>
<keyword evidence="6" id="KW-0812">Transmembrane</keyword>
<dbReference type="PROSITE" id="PS50075">
    <property type="entry name" value="CARRIER"/>
    <property type="match status" value="1"/>
</dbReference>
<comment type="caution">
    <text evidence="8">The sequence shown here is derived from an EMBL/GenBank/DDBJ whole genome shotgun (WGS) entry which is preliminary data.</text>
</comment>
<comment type="similarity">
    <text evidence="1">Belongs to the ATP-dependent AMP-binding enzyme family.</text>
</comment>
<dbReference type="InterPro" id="IPR009081">
    <property type="entry name" value="PP-bd_ACP"/>
</dbReference>
<evidence type="ECO:0000313" key="8">
    <source>
        <dbReference type="EMBL" id="NLF53390.1"/>
    </source>
</evidence>
<evidence type="ECO:0000256" key="5">
    <source>
        <dbReference type="SAM" id="MobiDB-lite"/>
    </source>
</evidence>
<dbReference type="SMART" id="SM00823">
    <property type="entry name" value="PKS_PP"/>
    <property type="match status" value="1"/>
</dbReference>
<dbReference type="InterPro" id="IPR020806">
    <property type="entry name" value="PKS_PP-bd"/>
</dbReference>
<dbReference type="Gene3D" id="3.40.50.12780">
    <property type="entry name" value="N-terminal domain of ligase-like"/>
    <property type="match status" value="1"/>
</dbReference>
<dbReference type="GO" id="GO:0071766">
    <property type="term" value="P:Actinobacterium-type cell wall biogenesis"/>
    <property type="evidence" value="ECO:0007669"/>
    <property type="project" value="UniProtKB-ARBA"/>
</dbReference>
<dbReference type="GO" id="GO:0070566">
    <property type="term" value="F:adenylyltransferase activity"/>
    <property type="evidence" value="ECO:0007669"/>
    <property type="project" value="TreeGrafter"/>
</dbReference>
<dbReference type="SUPFAM" id="SSF56801">
    <property type="entry name" value="Acetyl-CoA synthetase-like"/>
    <property type="match status" value="1"/>
</dbReference>
<accession>A0A7X7LUM8</accession>
<evidence type="ECO:0000256" key="1">
    <source>
        <dbReference type="ARBA" id="ARBA00006432"/>
    </source>
</evidence>
<reference evidence="8 9" key="1">
    <citation type="journal article" date="2020" name="Biotechnol. Biofuels">
        <title>New insights from the biogas microbiome by comprehensive genome-resolved metagenomics of nearly 1600 species originating from multiple anaerobic digesters.</title>
        <authorList>
            <person name="Campanaro S."/>
            <person name="Treu L."/>
            <person name="Rodriguez-R L.M."/>
            <person name="Kovalovszki A."/>
            <person name="Ziels R.M."/>
            <person name="Maus I."/>
            <person name="Zhu X."/>
            <person name="Kougias P.G."/>
            <person name="Basile A."/>
            <person name="Luo G."/>
            <person name="Schluter A."/>
            <person name="Konstantinidis K.T."/>
            <person name="Angelidaki I."/>
        </authorList>
    </citation>
    <scope>NUCLEOTIDE SEQUENCE [LARGE SCALE GENOMIC DNA]</scope>
    <source>
        <strain evidence="8">AS06rmzACSIP_256</strain>
    </source>
</reference>
<dbReference type="InterPro" id="IPR000873">
    <property type="entry name" value="AMP-dep_synth/lig_dom"/>
</dbReference>
<dbReference type="Pfam" id="PF01553">
    <property type="entry name" value="Acyltransferase"/>
    <property type="match status" value="1"/>
</dbReference>
<evidence type="ECO:0000256" key="2">
    <source>
        <dbReference type="ARBA" id="ARBA00022450"/>
    </source>
</evidence>
<dbReference type="CDD" id="cd05931">
    <property type="entry name" value="FAAL"/>
    <property type="match status" value="1"/>
</dbReference>
<keyword evidence="6" id="KW-1133">Transmembrane helix</keyword>
<dbReference type="SUPFAM" id="SSF69593">
    <property type="entry name" value="Glycerol-3-phosphate (1)-acyltransferase"/>
    <property type="match status" value="1"/>
</dbReference>
<keyword evidence="4" id="KW-0436">Ligase</keyword>
<dbReference type="InterPro" id="IPR045851">
    <property type="entry name" value="AMP-bd_C_sf"/>
</dbReference>
<dbReference type="FunFam" id="3.40.50.12780:FF:000013">
    <property type="entry name" value="Long-chain-fatty-acid--AMP ligase FadD32"/>
    <property type="match status" value="1"/>
</dbReference>
<dbReference type="SUPFAM" id="SSF47336">
    <property type="entry name" value="ACP-like"/>
    <property type="match status" value="1"/>
</dbReference>
<dbReference type="GO" id="GO:0006633">
    <property type="term" value="P:fatty acid biosynthetic process"/>
    <property type="evidence" value="ECO:0007669"/>
    <property type="project" value="TreeGrafter"/>
</dbReference>
<feature type="transmembrane region" description="Helical" evidence="6">
    <location>
        <begin position="690"/>
        <end position="713"/>
    </location>
</feature>
<sequence length="941" mass="101266">MLALVDALVRELWPGRAPRARLDSTLDRELGLDSLARVELLARLEREFGLHLPTDTLGSAETPRQLLAALARAGAATPEAAALAERLAVPEAAGGQPELATSLPEVLEWHLARHPERRHLSFYRDEDALEHLSYAELAEGARRIAAALAARGVQAGDCVALMLPSGLDFFRCFFGILYAGAIPVPIYPPARPAQLEDHLRRQAGILRNCEAPLLIADARVRRLAGLLTGLAPTLRGVAAPAELTAAGPVVQAPPPAAAPNGLALIQYTSGSTGDPKGVELSHANLLANIRAWGGTIGLSSTDVCVSWLPLYHDMGLIVAWLGSLYHACPLVLMSPLDFLARPERWLWAIHHHRGTVAAAPNFAYELCVKRLADLPLDGLDLSTWRLAANGAEPIDPDTAARFAAAFARYGLRPETLTPAYGLAEATVGLAVPPPGRGTRIDRVERERFQREGVALPAAEDDARALRFVSCGPPLPGHELRVVDAAGRPLPERHVGELEFRGPSATRGYHRNPAASAALFHDDWLRTGDRAYLADGELHLTGRSKDLIIRGGRNFYPYDLERAIGELPGVRRGCVAAFGAGAGGEAADERLVVVAETRERDPTARDALEQRIVALAADELGLPPDVVVLAPPHAVLKTSSGKIRRAAIREAWAQGTLGASARPPWLQLLRLAASSLGGRLRPVRPLRPYDLWVWAVFYLLTPFAVLVIFSVPGLGRRWAVLHRLARLFARLCGCPLRVAGLERLPQGPCVLVANHASYVDGFVLAAALPQPVSFVAKVELARRPLLRRLFERMSARFVERFDASQGVEDLEALAAFATRPPPLLFFAEGTFRNEPGLQAFRLGAFRIAARLGLPLVPVAIAGSRTVLRGAHWRARRGPLAVTVCAPIDPAGEDWNAVLALRDEVRAAILAHCGEPDASATGTEDRQGGETGPSRDGGADNAR</sequence>
<evidence type="ECO:0000256" key="3">
    <source>
        <dbReference type="ARBA" id="ARBA00022553"/>
    </source>
</evidence>
<dbReference type="GO" id="GO:0016746">
    <property type="term" value="F:acyltransferase activity"/>
    <property type="evidence" value="ECO:0007669"/>
    <property type="project" value="InterPro"/>
</dbReference>
<gene>
    <name evidence="8" type="ORF">GX576_03090</name>
</gene>
<dbReference type="Gene3D" id="3.30.300.30">
    <property type="match status" value="1"/>
</dbReference>
<dbReference type="Pfam" id="PF00501">
    <property type="entry name" value="AMP-binding"/>
    <property type="match status" value="1"/>
</dbReference>
<dbReference type="InterPro" id="IPR042099">
    <property type="entry name" value="ANL_N_sf"/>
</dbReference>
<evidence type="ECO:0000256" key="4">
    <source>
        <dbReference type="ARBA" id="ARBA00022598"/>
    </source>
</evidence>
<dbReference type="Proteomes" id="UP000536534">
    <property type="component" value="Unassembled WGS sequence"/>
</dbReference>
<dbReference type="InterPro" id="IPR040097">
    <property type="entry name" value="FAAL/FAAC"/>
</dbReference>
<proteinExistence type="inferred from homology"/>
<dbReference type="CDD" id="cd07989">
    <property type="entry name" value="LPLAT_AGPAT-like"/>
    <property type="match status" value="1"/>
</dbReference>
<name>A0A7X7LUM8_9RHOO</name>
<protein>
    <submittedName>
        <fullName evidence="8">AMP-binding protein</fullName>
    </submittedName>
</protein>
<dbReference type="PROSITE" id="PS00455">
    <property type="entry name" value="AMP_BINDING"/>
    <property type="match status" value="1"/>
</dbReference>
<keyword evidence="2" id="KW-0596">Phosphopantetheine</keyword>
<evidence type="ECO:0000313" key="9">
    <source>
        <dbReference type="Proteomes" id="UP000536534"/>
    </source>
</evidence>
<keyword evidence="6" id="KW-0472">Membrane</keyword>
<organism evidence="8 9">
    <name type="scientific">Thauera phenolivorans</name>
    <dbReference type="NCBI Taxonomy" id="1792543"/>
    <lineage>
        <taxon>Bacteria</taxon>
        <taxon>Pseudomonadati</taxon>
        <taxon>Pseudomonadota</taxon>
        <taxon>Betaproteobacteria</taxon>
        <taxon>Rhodocyclales</taxon>
        <taxon>Zoogloeaceae</taxon>
        <taxon>Thauera</taxon>
    </lineage>
</organism>
<dbReference type="Gene3D" id="1.10.1200.10">
    <property type="entry name" value="ACP-like"/>
    <property type="match status" value="1"/>
</dbReference>
<evidence type="ECO:0000259" key="7">
    <source>
        <dbReference type="PROSITE" id="PS50075"/>
    </source>
</evidence>
<dbReference type="GO" id="GO:0016874">
    <property type="term" value="F:ligase activity"/>
    <property type="evidence" value="ECO:0007669"/>
    <property type="project" value="UniProtKB-KW"/>
</dbReference>
<dbReference type="PANTHER" id="PTHR22754">
    <property type="entry name" value="DISCO-INTERACTING PROTEIN 2 DIP2 -RELATED"/>
    <property type="match status" value="1"/>
</dbReference>
<dbReference type="EMBL" id="JAAYYV010000081">
    <property type="protein sequence ID" value="NLF53390.1"/>
    <property type="molecule type" value="Genomic_DNA"/>
</dbReference>
<dbReference type="GO" id="GO:0005886">
    <property type="term" value="C:plasma membrane"/>
    <property type="evidence" value="ECO:0007669"/>
    <property type="project" value="TreeGrafter"/>
</dbReference>
<dbReference type="GO" id="GO:0031177">
    <property type="term" value="F:phosphopantetheine binding"/>
    <property type="evidence" value="ECO:0007669"/>
    <property type="project" value="InterPro"/>
</dbReference>
<dbReference type="InterPro" id="IPR036736">
    <property type="entry name" value="ACP-like_sf"/>
</dbReference>
<feature type="domain" description="Carrier" evidence="7">
    <location>
        <begin position="1"/>
        <end position="74"/>
    </location>
</feature>
<dbReference type="PANTHER" id="PTHR22754:SF32">
    <property type="entry name" value="DISCO-INTERACTING PROTEIN 2"/>
    <property type="match status" value="1"/>
</dbReference>
<evidence type="ECO:0000256" key="6">
    <source>
        <dbReference type="SAM" id="Phobius"/>
    </source>
</evidence>